<dbReference type="RefSeq" id="WP_267663307.1">
    <property type="nucleotide sequence ID" value="NZ_JAODIX010000023.1"/>
</dbReference>
<reference evidence="1 2" key="1">
    <citation type="journal article" date="2019" name="Int. J. Syst. Evol. Microbiol.">
        <title>The Global Catalogue of Microorganisms (GCM) 10K type strain sequencing project: providing services to taxonomists for standard genome sequencing and annotation.</title>
        <authorList>
            <consortium name="The Broad Institute Genomics Platform"/>
            <consortium name="The Broad Institute Genome Sequencing Center for Infectious Disease"/>
            <person name="Wu L."/>
            <person name="Ma J."/>
        </authorList>
    </citation>
    <scope>NUCLEOTIDE SEQUENCE [LARGE SCALE GENOMIC DNA]</scope>
    <source>
        <strain evidence="1 2">Q85</strain>
    </source>
</reference>
<evidence type="ECO:0000313" key="1">
    <source>
        <dbReference type="EMBL" id="MFC7186344.1"/>
    </source>
</evidence>
<organism evidence="1 2">
    <name type="scientific">Halorubrum yunnanense</name>
    <dbReference type="NCBI Taxonomy" id="1526162"/>
    <lineage>
        <taxon>Archaea</taxon>
        <taxon>Methanobacteriati</taxon>
        <taxon>Methanobacteriota</taxon>
        <taxon>Stenosarchaea group</taxon>
        <taxon>Halobacteria</taxon>
        <taxon>Halobacteriales</taxon>
        <taxon>Haloferacaceae</taxon>
        <taxon>Halorubrum</taxon>
    </lineage>
</organism>
<accession>A0ABD5YAF2</accession>
<sequence length="111" mass="13213">MFDPQYGFADPLLTRYERNVRHDLPWREPTSKRLRNRLSALHGLDELRFRDRVLIGTRVDVIVRRVSPGSKHRRLGERDCRRPVCLYYDKLTGIVHWVLPVNLKDGYSRLS</sequence>
<dbReference type="Proteomes" id="UP001596390">
    <property type="component" value="Unassembled WGS sequence"/>
</dbReference>
<name>A0ABD5YAF2_9EURY</name>
<proteinExistence type="predicted"/>
<comment type="caution">
    <text evidence="1">The sequence shown here is derived from an EMBL/GenBank/DDBJ whole genome shotgun (WGS) entry which is preliminary data.</text>
</comment>
<keyword evidence="2" id="KW-1185">Reference proteome</keyword>
<dbReference type="EMBL" id="JBHSZZ010000023">
    <property type="protein sequence ID" value="MFC7186344.1"/>
    <property type="molecule type" value="Genomic_DNA"/>
</dbReference>
<evidence type="ECO:0008006" key="3">
    <source>
        <dbReference type="Google" id="ProtNLM"/>
    </source>
</evidence>
<gene>
    <name evidence="1" type="ORF">ACFQMK_05435</name>
</gene>
<evidence type="ECO:0000313" key="2">
    <source>
        <dbReference type="Proteomes" id="UP001596390"/>
    </source>
</evidence>
<protein>
    <recommendedName>
        <fullName evidence="3">Transposase</fullName>
    </recommendedName>
</protein>
<dbReference type="AlphaFoldDB" id="A0ABD5YAF2"/>